<dbReference type="Proteomes" id="UP000593567">
    <property type="component" value="Unassembled WGS sequence"/>
</dbReference>
<accession>A0A7J7K7C1</accession>
<name>A0A7J7K7C1_BUGNE</name>
<feature type="region of interest" description="Disordered" evidence="1">
    <location>
        <begin position="252"/>
        <end position="325"/>
    </location>
</feature>
<dbReference type="AlphaFoldDB" id="A0A7J7K7C1"/>
<organism evidence="2 3">
    <name type="scientific">Bugula neritina</name>
    <name type="common">Brown bryozoan</name>
    <name type="synonym">Sertularia neritina</name>
    <dbReference type="NCBI Taxonomy" id="10212"/>
    <lineage>
        <taxon>Eukaryota</taxon>
        <taxon>Metazoa</taxon>
        <taxon>Spiralia</taxon>
        <taxon>Lophotrochozoa</taxon>
        <taxon>Bryozoa</taxon>
        <taxon>Gymnolaemata</taxon>
        <taxon>Cheilostomatida</taxon>
        <taxon>Flustrina</taxon>
        <taxon>Buguloidea</taxon>
        <taxon>Bugulidae</taxon>
        <taxon>Bugula</taxon>
    </lineage>
</organism>
<evidence type="ECO:0000313" key="2">
    <source>
        <dbReference type="EMBL" id="KAF6033821.1"/>
    </source>
</evidence>
<evidence type="ECO:0000313" key="3">
    <source>
        <dbReference type="Proteomes" id="UP000593567"/>
    </source>
</evidence>
<gene>
    <name evidence="2" type="ORF">EB796_007868</name>
</gene>
<protein>
    <submittedName>
        <fullName evidence="2">Uncharacterized protein</fullName>
    </submittedName>
</protein>
<comment type="caution">
    <text evidence="2">The sequence shown here is derived from an EMBL/GenBank/DDBJ whole genome shotgun (WGS) entry which is preliminary data.</text>
</comment>
<dbReference type="EMBL" id="VXIV02001229">
    <property type="protein sequence ID" value="KAF6033821.1"/>
    <property type="molecule type" value="Genomic_DNA"/>
</dbReference>
<feature type="compositionally biased region" description="Low complexity" evidence="1">
    <location>
        <begin position="276"/>
        <end position="289"/>
    </location>
</feature>
<keyword evidence="3" id="KW-1185">Reference proteome</keyword>
<sequence>MSSVVGVSQLYMEMSGIVAFKYTPGQDSSLLRDPLLVDKAAYFRKHPMFLHLGRPLMDKGYKATVTQIFIDCLARNSFVKLATNLIENHEVRFIAVKNFLSGLSHAKENKLEDLVTAANEGKNPTDQQRAIVKGCHVFVKEMFNDCIKNPYIITERKKTDYLSVGGTAAQTTEFLFQGEEDTCRAYLKELNKYFKTTTKEKEVCLVDYSSIGDSYVTGYFDDNMNKGFYGNSHHEYNSGKRDHRAHHVNSISNYNYNNHRDNTYSNNHGGYDSRRNTNNNRRYNTYSNNHGGYDSRRNTNNNRNNGGHNTYNKNYQSRRGNQEFE</sequence>
<reference evidence="2" key="1">
    <citation type="submission" date="2020-06" db="EMBL/GenBank/DDBJ databases">
        <title>Draft genome of Bugula neritina, a colonial animal packing powerful symbionts and potential medicines.</title>
        <authorList>
            <person name="Rayko M."/>
        </authorList>
    </citation>
    <scope>NUCLEOTIDE SEQUENCE [LARGE SCALE GENOMIC DNA]</scope>
    <source>
        <strain evidence="2">Kwan_BN1</strain>
    </source>
</reference>
<feature type="compositionally biased region" description="Low complexity" evidence="1">
    <location>
        <begin position="298"/>
        <end position="315"/>
    </location>
</feature>
<proteinExistence type="predicted"/>
<evidence type="ECO:0000256" key="1">
    <source>
        <dbReference type="SAM" id="MobiDB-lite"/>
    </source>
</evidence>
<feature type="compositionally biased region" description="Polar residues" evidence="1">
    <location>
        <begin position="252"/>
        <end position="268"/>
    </location>
</feature>